<dbReference type="SUPFAM" id="SSF52540">
    <property type="entry name" value="P-loop containing nucleoside triphosphate hydrolases"/>
    <property type="match status" value="1"/>
</dbReference>
<dbReference type="Pfam" id="PF01656">
    <property type="entry name" value="CbiA"/>
    <property type="match status" value="1"/>
</dbReference>
<dbReference type="Gene3D" id="3.40.50.300">
    <property type="entry name" value="P-loop containing nucleotide triphosphate hydrolases"/>
    <property type="match status" value="1"/>
</dbReference>
<dbReference type="InterPro" id="IPR033875">
    <property type="entry name" value="FlhG"/>
</dbReference>
<dbReference type="InterPro" id="IPR002586">
    <property type="entry name" value="CobQ/CobB/MinD/ParA_Nub-bd_dom"/>
</dbReference>
<dbReference type="InterPro" id="IPR025501">
    <property type="entry name" value="MinD_FleN"/>
</dbReference>
<dbReference type="InterPro" id="IPR050625">
    <property type="entry name" value="ParA/MinD_ATPase"/>
</dbReference>
<dbReference type="Proteomes" id="UP000634529">
    <property type="component" value="Unassembled WGS sequence"/>
</dbReference>
<keyword evidence="5" id="KW-1185">Reference proteome</keyword>
<dbReference type="PANTHER" id="PTHR43384">
    <property type="entry name" value="SEPTUM SITE-DETERMINING PROTEIN MIND HOMOLOG, CHLOROPLASTIC-RELATED"/>
    <property type="match status" value="1"/>
</dbReference>
<accession>A0ABR9ASI7</accession>
<evidence type="ECO:0000313" key="5">
    <source>
        <dbReference type="Proteomes" id="UP000634529"/>
    </source>
</evidence>
<keyword evidence="2" id="KW-0067">ATP-binding</keyword>
<reference evidence="4 5" key="1">
    <citation type="submission" date="2020-09" db="EMBL/GenBank/DDBJ databases">
        <title>Paenibacillus sp. CAU 1523 isolated from sand of Haeundae Beach.</title>
        <authorList>
            <person name="Kim W."/>
        </authorList>
    </citation>
    <scope>NUCLEOTIDE SEQUENCE [LARGE SCALE GENOMIC DNA]</scope>
    <source>
        <strain evidence="4 5">CAU 1523</strain>
    </source>
</reference>
<dbReference type="InterPro" id="IPR027417">
    <property type="entry name" value="P-loop_NTPase"/>
</dbReference>
<feature type="domain" description="CobQ/CobB/MinD/ParA nucleotide binding" evidence="3">
    <location>
        <begin position="37"/>
        <end position="253"/>
    </location>
</feature>
<evidence type="ECO:0000256" key="1">
    <source>
        <dbReference type="ARBA" id="ARBA00022741"/>
    </source>
</evidence>
<dbReference type="PIRSF" id="PIRSF003092">
    <property type="entry name" value="MinD"/>
    <property type="match status" value="1"/>
</dbReference>
<dbReference type="EMBL" id="JACYTN010000001">
    <property type="protein sequence ID" value="MBD8497080.1"/>
    <property type="molecule type" value="Genomic_DNA"/>
</dbReference>
<evidence type="ECO:0000313" key="4">
    <source>
        <dbReference type="EMBL" id="MBD8497080.1"/>
    </source>
</evidence>
<comment type="caution">
    <text evidence="4">The sequence shown here is derived from an EMBL/GenBank/DDBJ whole genome shotgun (WGS) entry which is preliminary data.</text>
</comment>
<proteinExistence type="predicted"/>
<name>A0ABR9ASI7_9BACL</name>
<dbReference type="CDD" id="cd02038">
    <property type="entry name" value="FlhG-like"/>
    <property type="match status" value="1"/>
</dbReference>
<dbReference type="PANTHER" id="PTHR43384:SF4">
    <property type="entry name" value="CELLULOSE BIOSYNTHESIS PROTEIN BCSQ-RELATED"/>
    <property type="match status" value="1"/>
</dbReference>
<organism evidence="4 5">
    <name type="scientific">Paenibacillus arenosi</name>
    <dbReference type="NCBI Taxonomy" id="2774142"/>
    <lineage>
        <taxon>Bacteria</taxon>
        <taxon>Bacillati</taxon>
        <taxon>Bacillota</taxon>
        <taxon>Bacilli</taxon>
        <taxon>Bacillales</taxon>
        <taxon>Paenibacillaceae</taxon>
        <taxon>Paenibacillus</taxon>
    </lineage>
</organism>
<gene>
    <name evidence="4" type="ORF">IFO66_02075</name>
</gene>
<protein>
    <submittedName>
        <fullName evidence="4">MinD/ParA family protein</fullName>
    </submittedName>
</protein>
<evidence type="ECO:0000256" key="2">
    <source>
        <dbReference type="ARBA" id="ARBA00022840"/>
    </source>
</evidence>
<sequence>MMKDQAQALRHLVARASQLSAEREEQAVVSHRQARIIAVTSGKGGVGKSNFSLNFSIALQEAGYRTLLFDADIGMANIDVLIGNPASANLFHVINGTKSLEDIVQIGPKGMHYISGGSGLHELFNLPDNSLESFLAELESWNERYDVILFDTGAGLSKESLRFIAAADETFVVTTPEPTAIADAYALIKVVHRIAEHTTFRLIVNRASDWAEGRQTADRILTVARRFLSLDIAILGYIFDDIHVMKAVKKQIPYSVLFQDSLASQQIRQLAKAYMNNSQQQQDSMVKQKVSSWLKRFTSFK</sequence>
<keyword evidence="1" id="KW-0547">Nucleotide-binding</keyword>
<evidence type="ECO:0000259" key="3">
    <source>
        <dbReference type="Pfam" id="PF01656"/>
    </source>
</evidence>